<evidence type="ECO:0000313" key="2">
    <source>
        <dbReference type="Proteomes" id="UP000187097"/>
    </source>
</evidence>
<dbReference type="RefSeq" id="WP_128415418.1">
    <property type="nucleotide sequence ID" value="NZ_CP019226.1"/>
</dbReference>
<name>A0AAJ5MEH4_XANOO</name>
<evidence type="ECO:0000313" key="1">
    <source>
        <dbReference type="EMBL" id="UXW02949.1"/>
    </source>
</evidence>
<dbReference type="AlphaFoldDB" id="A0AAJ5MEH4"/>
<proteinExistence type="predicted"/>
<dbReference type="Proteomes" id="UP000187097">
    <property type="component" value="Chromosome"/>
</dbReference>
<reference evidence="1" key="2">
    <citation type="submission" date="2020-01" db="EMBL/GenBank/DDBJ databases">
        <title>Complete genome investigation of Xanthomonas oryzae strains.</title>
        <authorList>
            <person name="Kaur A."/>
            <person name="Bansal K."/>
            <person name="Patil P.B."/>
        </authorList>
    </citation>
    <scope>NUCLEOTIDE SEQUENCE</scope>
    <source>
        <strain evidence="1">IXO792</strain>
    </source>
</reference>
<dbReference type="EMBL" id="CP047493">
    <property type="protein sequence ID" value="UXW02949.1"/>
    <property type="molecule type" value="Genomic_DNA"/>
</dbReference>
<protein>
    <submittedName>
        <fullName evidence="1">Uncharacterized protein</fullName>
    </submittedName>
</protein>
<accession>A0AAJ5MEH4</accession>
<organism evidence="1 2">
    <name type="scientific">Xanthomonas oryzae pv. oryzae</name>
    <dbReference type="NCBI Taxonomy" id="64187"/>
    <lineage>
        <taxon>Bacteria</taxon>
        <taxon>Pseudomonadati</taxon>
        <taxon>Pseudomonadota</taxon>
        <taxon>Gammaproteobacteria</taxon>
        <taxon>Lysobacterales</taxon>
        <taxon>Lysobacteraceae</taxon>
        <taxon>Xanthomonas</taxon>
    </lineage>
</organism>
<sequence length="83" mass="9351">MDIEEIKAHRDVLITEIKKLKDKRGNGNQNVPRTLTVEELDTLVNALGCARNIIGDFEAKLSRETISASVECTNDAHSFRRKI</sequence>
<reference evidence="1" key="1">
    <citation type="submission" date="2015-01" db="EMBL/GenBank/DDBJ databases">
        <authorList>
            <person name="Midha S."/>
            <person name="Anil M.G."/>
            <person name="Mishra D."/>
            <person name="Brahma K."/>
            <person name="Laha G.S."/>
            <person name="Sundaram R.M."/>
            <person name="Sonti R.V."/>
            <person name="Patil P.B."/>
        </authorList>
    </citation>
    <scope>NUCLEOTIDE SEQUENCE</scope>
    <source>
        <strain evidence="1">IXO792</strain>
    </source>
</reference>
<gene>
    <name evidence="1" type="ORF">IXO792_20880</name>
</gene>